<dbReference type="InterPro" id="IPR058257">
    <property type="entry name" value="CorA-like_dom"/>
</dbReference>
<feature type="transmembrane region" description="Helical" evidence="1">
    <location>
        <begin position="432"/>
        <end position="455"/>
    </location>
</feature>
<dbReference type="AlphaFoldDB" id="A0A2J6SAP3"/>
<feature type="transmembrane region" description="Helical" evidence="1">
    <location>
        <begin position="475"/>
        <end position="496"/>
    </location>
</feature>
<dbReference type="OrthoDB" id="5396681at2759"/>
<dbReference type="STRING" id="1149755.A0A2J6SAP3"/>
<dbReference type="Proteomes" id="UP000235786">
    <property type="component" value="Unassembled WGS sequence"/>
</dbReference>
<dbReference type="EMBL" id="KZ613938">
    <property type="protein sequence ID" value="PMD47844.1"/>
    <property type="molecule type" value="Genomic_DNA"/>
</dbReference>
<keyword evidence="1" id="KW-0472">Membrane</keyword>
<keyword evidence="1" id="KW-0812">Transmembrane</keyword>
<dbReference type="Gene3D" id="1.20.58.340">
    <property type="entry name" value="Magnesium transport protein CorA, transmembrane region"/>
    <property type="match status" value="1"/>
</dbReference>
<protein>
    <recommendedName>
        <fullName evidence="2">CorA-like transporter domain-containing protein</fullName>
    </recommendedName>
</protein>
<evidence type="ECO:0000313" key="4">
    <source>
        <dbReference type="Proteomes" id="UP000235786"/>
    </source>
</evidence>
<keyword evidence="1" id="KW-1133">Transmembrane helix</keyword>
<reference evidence="3 4" key="1">
    <citation type="submission" date="2016-04" db="EMBL/GenBank/DDBJ databases">
        <title>A degradative enzymes factory behind the ericoid mycorrhizal symbiosis.</title>
        <authorList>
            <consortium name="DOE Joint Genome Institute"/>
            <person name="Martino E."/>
            <person name="Morin E."/>
            <person name="Grelet G."/>
            <person name="Kuo A."/>
            <person name="Kohler A."/>
            <person name="Daghino S."/>
            <person name="Barry K."/>
            <person name="Choi C."/>
            <person name="Cichocki N."/>
            <person name="Clum A."/>
            <person name="Copeland A."/>
            <person name="Hainaut M."/>
            <person name="Haridas S."/>
            <person name="Labutti K."/>
            <person name="Lindquist E."/>
            <person name="Lipzen A."/>
            <person name="Khouja H.-R."/>
            <person name="Murat C."/>
            <person name="Ohm R."/>
            <person name="Olson A."/>
            <person name="Spatafora J."/>
            <person name="Veneault-Fourrey C."/>
            <person name="Henrissat B."/>
            <person name="Grigoriev I."/>
            <person name="Martin F."/>
            <person name="Perotto S."/>
        </authorList>
    </citation>
    <scope>NUCLEOTIDE SEQUENCE [LARGE SCALE GENOMIC DNA]</scope>
    <source>
        <strain evidence="3 4">F</strain>
    </source>
</reference>
<sequence>MPPYLPLPTAFQKSYNERDSYPRNLIRRTVSTYPSALAAYASRLDFAAPNLFETDVKKLEVPIRDLKTDNGNGKDLDKFNIQTPEELTRWFGVKIVQDPNDPENPVVAVQQKDPKCRFVYIHGANSRARLRITRSMLLELFTFHQVMPDYLDFISVFGLQSEARDLRFSSFREQKSLKLPHGASGVDSLGRSGRHYQLCYNLKGVNLKYQDLEDPGKSQWSIRQAAFYHQLDVVGGNVLWIVTKGGLDVQQRFKELTGTGARPEDKAFGTSEECFRSSLSAHLLFCHWSTEDWRGYIKWLEYTIEKDTEMAVLGPTGKGQHHHIYTARDIQHLQRWAEKVREVTSVLKANVDVMTSLRRFYTDLRSNEEFPMRKSCGDDISVFASQLGNLIDDFRLQIDRADALVRITTDRTELVKQHRLERLNLNMENEAIIVRIITIVTLIYLPATFVSTFFSTEVVSFDDDTPGGSFSNAAMMRWVQVTLPLTALTIACAYIGKSMAERRSQRQVLPMDTDDLHRFQWISEKWNWRPRVRKELSLQDIKV</sequence>
<dbReference type="Pfam" id="PF26616">
    <property type="entry name" value="CorA-like"/>
    <property type="match status" value="1"/>
</dbReference>
<keyword evidence="4" id="KW-1185">Reference proteome</keyword>
<accession>A0A2J6SAP3</accession>
<name>A0A2J6SAP3_HYAVF</name>
<proteinExistence type="predicted"/>
<organism evidence="3 4">
    <name type="scientific">Hyaloscypha variabilis (strain UAMH 11265 / GT02V1 / F)</name>
    <name type="common">Meliniomyces variabilis</name>
    <dbReference type="NCBI Taxonomy" id="1149755"/>
    <lineage>
        <taxon>Eukaryota</taxon>
        <taxon>Fungi</taxon>
        <taxon>Dikarya</taxon>
        <taxon>Ascomycota</taxon>
        <taxon>Pezizomycotina</taxon>
        <taxon>Leotiomycetes</taxon>
        <taxon>Helotiales</taxon>
        <taxon>Hyaloscyphaceae</taxon>
        <taxon>Hyaloscypha</taxon>
        <taxon>Hyaloscypha variabilis</taxon>
    </lineage>
</organism>
<feature type="domain" description="CorA-like transporter" evidence="2">
    <location>
        <begin position="13"/>
        <end position="311"/>
    </location>
</feature>
<evidence type="ECO:0000313" key="3">
    <source>
        <dbReference type="EMBL" id="PMD47844.1"/>
    </source>
</evidence>
<evidence type="ECO:0000259" key="2">
    <source>
        <dbReference type="Pfam" id="PF26616"/>
    </source>
</evidence>
<gene>
    <name evidence="3" type="ORF">L207DRAFT_576605</name>
</gene>
<evidence type="ECO:0000256" key="1">
    <source>
        <dbReference type="SAM" id="Phobius"/>
    </source>
</evidence>